<feature type="coiled-coil region" evidence="1">
    <location>
        <begin position="279"/>
        <end position="393"/>
    </location>
</feature>
<dbReference type="EMBL" id="JAPFFF010000011">
    <property type="protein sequence ID" value="KAK8878083.1"/>
    <property type="molecule type" value="Genomic_DNA"/>
</dbReference>
<feature type="region of interest" description="Disordered" evidence="2">
    <location>
        <begin position="1622"/>
        <end position="1654"/>
    </location>
</feature>
<feature type="region of interest" description="Disordered" evidence="2">
    <location>
        <begin position="1"/>
        <end position="27"/>
    </location>
</feature>
<dbReference type="Proteomes" id="UP001470230">
    <property type="component" value="Unassembled WGS sequence"/>
</dbReference>
<feature type="coiled-coil region" evidence="1">
    <location>
        <begin position="1212"/>
        <end position="1253"/>
    </location>
</feature>
<feature type="compositionally biased region" description="Polar residues" evidence="2">
    <location>
        <begin position="1"/>
        <end position="10"/>
    </location>
</feature>
<name>A0ABR2JJP5_9EUKA</name>
<feature type="coiled-coil region" evidence="1">
    <location>
        <begin position="1147"/>
        <end position="1177"/>
    </location>
</feature>
<feature type="compositionally biased region" description="Polar residues" evidence="2">
    <location>
        <begin position="1640"/>
        <end position="1654"/>
    </location>
</feature>
<comment type="caution">
    <text evidence="3">The sequence shown here is derived from an EMBL/GenBank/DDBJ whole genome shotgun (WGS) entry which is preliminary data.</text>
</comment>
<evidence type="ECO:0000256" key="1">
    <source>
        <dbReference type="SAM" id="Coils"/>
    </source>
</evidence>
<feature type="coiled-coil region" evidence="1">
    <location>
        <begin position="1067"/>
        <end position="1097"/>
    </location>
</feature>
<keyword evidence="4" id="KW-1185">Reference proteome</keyword>
<feature type="coiled-coil region" evidence="1">
    <location>
        <begin position="1277"/>
        <end position="1615"/>
    </location>
</feature>
<gene>
    <name evidence="3" type="ORF">M9Y10_004846</name>
</gene>
<proteinExistence type="predicted"/>
<evidence type="ECO:0000256" key="2">
    <source>
        <dbReference type="SAM" id="MobiDB-lite"/>
    </source>
</evidence>
<keyword evidence="1" id="KW-0175">Coiled coil</keyword>
<feature type="compositionally biased region" description="Acidic residues" evidence="2">
    <location>
        <begin position="16"/>
        <end position="26"/>
    </location>
</feature>
<reference evidence="3 4" key="1">
    <citation type="submission" date="2024-04" db="EMBL/GenBank/DDBJ databases">
        <title>Tritrichomonas musculus Genome.</title>
        <authorList>
            <person name="Alves-Ferreira E."/>
            <person name="Grigg M."/>
            <person name="Lorenzi H."/>
            <person name="Galac M."/>
        </authorList>
    </citation>
    <scope>NUCLEOTIDE SEQUENCE [LARGE SCALE GENOMIC DNA]</scope>
    <source>
        <strain evidence="3 4">EAF2021</strain>
    </source>
</reference>
<evidence type="ECO:0000313" key="3">
    <source>
        <dbReference type="EMBL" id="KAK8878083.1"/>
    </source>
</evidence>
<dbReference type="PANTHER" id="PTHR23159:SF31">
    <property type="entry name" value="CENTROSOME-ASSOCIATED PROTEIN CEP250 ISOFORM X1"/>
    <property type="match status" value="1"/>
</dbReference>
<evidence type="ECO:0008006" key="5">
    <source>
        <dbReference type="Google" id="ProtNLM"/>
    </source>
</evidence>
<dbReference type="Gene3D" id="1.10.287.1490">
    <property type="match status" value="1"/>
</dbReference>
<dbReference type="PANTHER" id="PTHR23159">
    <property type="entry name" value="CENTROSOMAL PROTEIN 2"/>
    <property type="match status" value="1"/>
</dbReference>
<evidence type="ECO:0000313" key="4">
    <source>
        <dbReference type="Proteomes" id="UP001470230"/>
    </source>
</evidence>
<sequence>MSNSENQNKQKIAMNGDEEEEEEEMEDPLKNFNFVTDSVPDIPMFTFGKYFEKRCDSEQEFRKTINSVEENGNELLYLFQEEPNKEEAKRSLKELIEKLRNTTKELLSTFQIPNKRLIIQSFYEHVKLKECQELIEREFYPIVKTIPNEIPTTDEFDSSSLFGDFDPNKTDGNIDFDTFKPIEPPEELDQKYEHKERLPEYDKYVSVVNTIISINTLNKFKDKYEKNDSEYSKQEEVLTKEALSKLDDTKVQSARKQLRKIIKSRMKEQSTPDDSTDTSESVNKLINKLKKDKSRLMKENNKLSQQVIELEKYKQELDDLRDKDANKIYQLENKIDHIEKLYNKSKDDIKRLKESLKKLKEYPIKVDELNLQLAEKERVINELTNEINELKIIPNKGEEEEEMEDPLKNFNFVTDSVPDIPMFTFGKYFEKRCDSEQEFRKTINSVEENGNELLYLFQEEPNKEEAKRSLKELIEKLRNTTKELLSTFQIPNKRLIIQSFYEHVKLKECQELIEREFYPIVKTIPNEIPTTDEFDSSSLFGDFDPNKTDGNIDFDTFKPIEPPEELDQKYEHKERLPEYDKYVSVVNTIISINTLNKFKDKYEKNDSEYSKQEEVLTKEALSKLDDTKVQSARKQLRKIIKSRMKEQSTPDDSTDTSESVNKLINKLKKDKSRLMKENGELSQKITELSASKEEDANTIYKLQNEREMFKDKYVKAKEELKKYKNEPKGIEDQLSKAYQEMEELQSQLLSKSQEVEELQSQLLSKSQEVEELQNQISDNDNKINKLKSQSEIQIKEISELKASNNELTTKIQSIEEEMGDPLKNFNFVTDSVPDIPMFTFGKYFEKRCDSEQEFRKTINSVEENGNELLYLFQEEPNKEEAKRSLKELIEKLRNTTKELLSTFQIPNKRLIIQSFYEHVKLKECQELIEREFYPIVKTIPNEIPTTDEFDSSSLFGDFDPNKTDGNIDFDTFKPIEPPEELDQKYEHKERLPEYDKYVSVVNTIISINTLNKFKDKYEKNDSEYSKQEEVLTKEALSKLDDTKVQSARKQLRKIISSKPDPKILFEIQNLRNKVKTLEELDDKSTELTSKKTELTKTINLLTTKQQELTNTINLLTTKQQELTNTINLLTTKQKELNDANDDITKASDVLTNKLKEITNASEELNKKNKELTDISTKLKSTKGELTEVINILSDARKGHENTVNHLDGQSGVASENQKIIDLKSENNELKKEIETLNIKVTDLNSQINKLQINGPNIISRDFTLSPEDIKSHEQEQIIQLTKTNSALTEQLKLVQQKNYELQESYKSFSAQNQPNNQRIAQLEQENQELRQTIQNQPNNQILAQLKQENQELRQTIQNQPNNQILAQLKQENQELIQTIQNQPNNQILAQLKQENQELRQTIQNQPNNQVLAQLKQENQELRQTIQNQPNNQILAQLKQENQELRQTIQNQPNNQVLAQLKQENQELRQTIQNQPNNQILAQLKQENQELIQTIQNQPNNQILAQLKQENQELRQTIQNQPNNQILAQLKQENQELRQTIQNQPNNQRIAQLEQENQELIQTIQNQPNNQILAQLKQENQELRQTIQNQPNNQVLAQLKQENQELRQPIQRQKNQIDNMRRHTNHVNPQNMPGMPKNVPPKTTSNNVQHQRQNKPNNNVSQLEQHLNNPHQQQTNERFDGFSREDLIRHIIHLENQVASLESRHSCCIIE</sequence>
<feature type="coiled-coil region" evidence="1">
    <location>
        <begin position="657"/>
        <end position="817"/>
    </location>
</feature>
<accession>A0ABR2JJP5</accession>
<protein>
    <recommendedName>
        <fullName evidence="5">Viral A-type inclusion protein</fullName>
    </recommendedName>
</protein>
<organism evidence="3 4">
    <name type="scientific">Tritrichomonas musculus</name>
    <dbReference type="NCBI Taxonomy" id="1915356"/>
    <lineage>
        <taxon>Eukaryota</taxon>
        <taxon>Metamonada</taxon>
        <taxon>Parabasalia</taxon>
        <taxon>Tritrichomonadida</taxon>
        <taxon>Tritrichomonadidae</taxon>
        <taxon>Tritrichomonas</taxon>
    </lineage>
</organism>